<keyword evidence="3" id="KW-0496">Mitochondrion</keyword>
<dbReference type="SUPFAM" id="SSF64076">
    <property type="entry name" value="MTH938-like"/>
    <property type="match status" value="1"/>
</dbReference>
<dbReference type="OrthoDB" id="20681at2759"/>
<dbReference type="Pfam" id="PF04430">
    <property type="entry name" value="DUF498"/>
    <property type="match status" value="1"/>
</dbReference>
<evidence type="ECO:0000313" key="7">
    <source>
        <dbReference type="Proteomes" id="UP000243723"/>
    </source>
</evidence>
<dbReference type="AlphaFoldDB" id="A0A2P8AIQ0"/>
<evidence type="ECO:0000313" key="6">
    <source>
        <dbReference type="EMBL" id="PSK60355.1"/>
    </source>
</evidence>
<gene>
    <name evidence="6" type="ORF">B9Z65_505</name>
</gene>
<dbReference type="PANTHER" id="PTHR21192:SF2">
    <property type="entry name" value="NADH DEHYDROGENASE [UBIQUINONE] 1 ALPHA SUBCOMPLEX ASSEMBLY FACTOR 3"/>
    <property type="match status" value="1"/>
</dbReference>
<keyword evidence="7" id="KW-1185">Reference proteome</keyword>
<dbReference type="InterPro" id="IPR007523">
    <property type="entry name" value="NDUFAF3/AAMDC"/>
</dbReference>
<dbReference type="EMBL" id="NHZQ01000003">
    <property type="protein sequence ID" value="PSK60355.1"/>
    <property type="molecule type" value="Genomic_DNA"/>
</dbReference>
<evidence type="ECO:0000256" key="1">
    <source>
        <dbReference type="ARBA" id="ARBA00004173"/>
    </source>
</evidence>
<comment type="caution">
    <text evidence="6">The sequence shown here is derived from an EMBL/GenBank/DDBJ whole genome shotgun (WGS) entry which is preliminary data.</text>
</comment>
<dbReference type="Gene3D" id="3.40.1230.10">
    <property type="entry name" value="MTH938-like"/>
    <property type="match status" value="1"/>
</dbReference>
<proteinExistence type="inferred from homology"/>
<dbReference type="GO" id="GO:0005743">
    <property type="term" value="C:mitochondrial inner membrane"/>
    <property type="evidence" value="ECO:0007669"/>
    <property type="project" value="TreeGrafter"/>
</dbReference>
<sequence>MSRDTSQRSFQSSAIVSTPPSSAPKTRDRGPASKEDTQTDFGKMDIFTNTPPPSSAVDACQSDGFILNSGLKVLGSGMLLVGGEAFRWSPWMKEGRKEGSIGGGGLGNDDKGVKSPGGKILNQKGQLEISEEALGILKLVWPKPDLLVLGTGPGITPVSPATRQLINGLGIRLEVQDTRNAAAQFNLLATERGVQQVAAALIPIGWREGS</sequence>
<accession>A0A2P8AIQ0</accession>
<protein>
    <recommendedName>
        <fullName evidence="2">NADH dehydrogenase [ubiquinone] 1 alpha subcomplex assembly factor 3</fullName>
    </recommendedName>
</protein>
<evidence type="ECO:0000256" key="4">
    <source>
        <dbReference type="ARBA" id="ARBA00049984"/>
    </source>
</evidence>
<evidence type="ECO:0000256" key="2">
    <source>
        <dbReference type="ARBA" id="ARBA00021776"/>
    </source>
</evidence>
<dbReference type="InterPro" id="IPR034095">
    <property type="entry name" value="NDUF3"/>
</dbReference>
<dbReference type="CDD" id="cd05125">
    <property type="entry name" value="Mth938_2P1-like"/>
    <property type="match status" value="1"/>
</dbReference>
<comment type="subcellular location">
    <subcellularLocation>
        <location evidence="1">Mitochondrion</location>
    </subcellularLocation>
</comment>
<evidence type="ECO:0000256" key="5">
    <source>
        <dbReference type="SAM" id="MobiDB-lite"/>
    </source>
</evidence>
<feature type="region of interest" description="Disordered" evidence="5">
    <location>
        <begin position="1"/>
        <end position="55"/>
    </location>
</feature>
<dbReference type="STRING" id="40998.A0A2P8AIQ0"/>
<dbReference type="InterPro" id="IPR036748">
    <property type="entry name" value="MTH938-like_sf"/>
</dbReference>
<dbReference type="GO" id="GO:0032981">
    <property type="term" value="P:mitochondrial respiratory chain complex I assembly"/>
    <property type="evidence" value="ECO:0007669"/>
    <property type="project" value="InterPro"/>
</dbReference>
<reference evidence="6 7" key="1">
    <citation type="submission" date="2017-05" db="EMBL/GenBank/DDBJ databases">
        <title>Draft genome sequence of Elsinoe australis.</title>
        <authorList>
            <person name="Cheng Q."/>
        </authorList>
    </citation>
    <scope>NUCLEOTIDE SEQUENCE [LARGE SCALE GENOMIC DNA]</scope>
    <source>
        <strain evidence="6 7">NL1</strain>
    </source>
</reference>
<name>A0A2P8AIQ0_9PEZI</name>
<feature type="compositionally biased region" description="Basic and acidic residues" evidence="5">
    <location>
        <begin position="25"/>
        <end position="37"/>
    </location>
</feature>
<evidence type="ECO:0000256" key="3">
    <source>
        <dbReference type="ARBA" id="ARBA00023128"/>
    </source>
</evidence>
<dbReference type="Proteomes" id="UP000243723">
    <property type="component" value="Unassembled WGS sequence"/>
</dbReference>
<dbReference type="PANTHER" id="PTHR21192">
    <property type="entry name" value="NUCLEAR PROTEIN E3-3"/>
    <property type="match status" value="1"/>
</dbReference>
<comment type="similarity">
    <text evidence="4">Belongs to the NDUFAF3 family.</text>
</comment>
<feature type="compositionally biased region" description="Polar residues" evidence="5">
    <location>
        <begin position="7"/>
        <end position="24"/>
    </location>
</feature>
<organism evidence="6 7">
    <name type="scientific">Elsinoe australis</name>
    <dbReference type="NCBI Taxonomy" id="40998"/>
    <lineage>
        <taxon>Eukaryota</taxon>
        <taxon>Fungi</taxon>
        <taxon>Dikarya</taxon>
        <taxon>Ascomycota</taxon>
        <taxon>Pezizomycotina</taxon>
        <taxon>Dothideomycetes</taxon>
        <taxon>Dothideomycetidae</taxon>
        <taxon>Myriangiales</taxon>
        <taxon>Elsinoaceae</taxon>
        <taxon>Elsinoe</taxon>
    </lineage>
</organism>